<evidence type="ECO:0000313" key="2">
    <source>
        <dbReference type="EMBL" id="RUS73350.1"/>
    </source>
</evidence>
<protein>
    <submittedName>
        <fullName evidence="2">Uncharacterized protein</fullName>
    </submittedName>
</protein>
<accession>A0A433SVN0</accession>
<feature type="transmembrane region" description="Helical" evidence="1">
    <location>
        <begin position="12"/>
        <end position="29"/>
    </location>
</feature>
<gene>
    <name evidence="2" type="ORF">EGW08_018885</name>
</gene>
<sequence length="103" mass="12167">MYYLNNVQKNVFTTFILIILLHHILLSIIKVSTDEICVWCCKGKYLISHSRMFCCRLPRPPVLYTQTALHSIPRSLTFHPDERLGDLESIMPQRSRKYDEMPK</sequence>
<dbReference type="Proteomes" id="UP000271974">
    <property type="component" value="Unassembled WGS sequence"/>
</dbReference>
<organism evidence="2 3">
    <name type="scientific">Elysia chlorotica</name>
    <name type="common">Eastern emerald elysia</name>
    <name type="synonym">Sea slug</name>
    <dbReference type="NCBI Taxonomy" id="188477"/>
    <lineage>
        <taxon>Eukaryota</taxon>
        <taxon>Metazoa</taxon>
        <taxon>Spiralia</taxon>
        <taxon>Lophotrochozoa</taxon>
        <taxon>Mollusca</taxon>
        <taxon>Gastropoda</taxon>
        <taxon>Heterobranchia</taxon>
        <taxon>Euthyneura</taxon>
        <taxon>Panpulmonata</taxon>
        <taxon>Sacoglossa</taxon>
        <taxon>Placobranchoidea</taxon>
        <taxon>Plakobranchidae</taxon>
        <taxon>Elysia</taxon>
    </lineage>
</organism>
<name>A0A433SVN0_ELYCH</name>
<dbReference type="EMBL" id="RQTK01000946">
    <property type="protein sequence ID" value="RUS73350.1"/>
    <property type="molecule type" value="Genomic_DNA"/>
</dbReference>
<keyword evidence="1" id="KW-0812">Transmembrane</keyword>
<keyword evidence="3" id="KW-1185">Reference proteome</keyword>
<dbReference type="AlphaFoldDB" id="A0A433SVN0"/>
<evidence type="ECO:0000256" key="1">
    <source>
        <dbReference type="SAM" id="Phobius"/>
    </source>
</evidence>
<keyword evidence="1" id="KW-0472">Membrane</keyword>
<keyword evidence="1" id="KW-1133">Transmembrane helix</keyword>
<reference evidence="2 3" key="1">
    <citation type="submission" date="2019-01" db="EMBL/GenBank/DDBJ databases">
        <title>A draft genome assembly of the solar-powered sea slug Elysia chlorotica.</title>
        <authorList>
            <person name="Cai H."/>
            <person name="Li Q."/>
            <person name="Fang X."/>
            <person name="Li J."/>
            <person name="Curtis N.E."/>
            <person name="Altenburger A."/>
            <person name="Shibata T."/>
            <person name="Feng M."/>
            <person name="Maeda T."/>
            <person name="Schwartz J.A."/>
            <person name="Shigenobu S."/>
            <person name="Lundholm N."/>
            <person name="Nishiyama T."/>
            <person name="Yang H."/>
            <person name="Hasebe M."/>
            <person name="Li S."/>
            <person name="Pierce S.K."/>
            <person name="Wang J."/>
        </authorList>
    </citation>
    <scope>NUCLEOTIDE SEQUENCE [LARGE SCALE GENOMIC DNA]</scope>
    <source>
        <strain evidence="2">EC2010</strain>
        <tissue evidence="2">Whole organism of an adult</tissue>
    </source>
</reference>
<comment type="caution">
    <text evidence="2">The sequence shown here is derived from an EMBL/GenBank/DDBJ whole genome shotgun (WGS) entry which is preliminary data.</text>
</comment>
<proteinExistence type="predicted"/>
<evidence type="ECO:0000313" key="3">
    <source>
        <dbReference type="Proteomes" id="UP000271974"/>
    </source>
</evidence>